<comment type="caution">
    <text evidence="1">The sequence shown here is derived from an EMBL/GenBank/DDBJ whole genome shotgun (WGS) entry which is preliminary data.</text>
</comment>
<dbReference type="Proteomes" id="UP000315868">
    <property type="component" value="Unassembled WGS sequence"/>
</dbReference>
<dbReference type="SUPFAM" id="SSF55073">
    <property type="entry name" value="Nucleotide cyclase"/>
    <property type="match status" value="1"/>
</dbReference>
<evidence type="ECO:0000313" key="1">
    <source>
        <dbReference type="EMBL" id="TRV14269.1"/>
    </source>
</evidence>
<proteinExistence type="predicted"/>
<organism evidence="1 2">
    <name type="scientific">Microcystis flos-aquae Mf_QC_C_20070823_S10D</name>
    <dbReference type="NCBI Taxonomy" id="2486236"/>
    <lineage>
        <taxon>Bacteria</taxon>
        <taxon>Bacillati</taxon>
        <taxon>Cyanobacteriota</taxon>
        <taxon>Cyanophyceae</taxon>
        <taxon>Oscillatoriophycideae</taxon>
        <taxon>Chroococcales</taxon>
        <taxon>Microcystaceae</taxon>
        <taxon>Microcystis</taxon>
    </lineage>
</organism>
<dbReference type="EMBL" id="SFAM01000044">
    <property type="protein sequence ID" value="TRV14269.1"/>
    <property type="molecule type" value="Genomic_DNA"/>
</dbReference>
<protein>
    <recommendedName>
        <fullName evidence="3">Guanylate cyclase domain-containing protein</fullName>
    </recommendedName>
</protein>
<dbReference type="InterPro" id="IPR029787">
    <property type="entry name" value="Nucleotide_cyclase"/>
</dbReference>
<accession>A0A552L281</accession>
<dbReference type="AlphaFoldDB" id="A0A552L281"/>
<sequence length="564" mass="64969">MSQTRIVVELDMVGYSDIARKREKDYGHPIAVAELNKEIQQFVDFALKEVSLDPGEVVKARNGDNAVIVFDDPIKAHLFAKAVHLHAKKYNDSHPEKLAQRWFRIGCASGPLHEEVKPDETEEISGIVIADAYRLEASARPGEFLIDEATYNALKDFLKADDPYLDPETAHGKRTEEFTNARRWQVIPRISLLELTAQNTDLERAVNQYFSNLDEIYKMIDKTYNYKLLHDFFQKLENELSLFKNIQNSLTFAPFGENYAQIIPDDQDDQDTPFENCISEIKKILKKNDLGIEQLISQKWEKKLKSITENLAKARNVDNNDDLSSPLTSIISALKDILYTHGITLLNKKLVESAKKITETRLESLTKSLGDIRDLYSSLSKIYNPSQVDEMRQNIQDIKTINEKLTKLLTVHDNLQFFDDEFRSIKSDLNSWHFPNGLDEKSKNQSNDQILIKWNDLSNAFISTLSSSDIPENLKRERIPQMAIEINNNLIEINDSNKKLQKFEQMFVKLTSLFNSYFRSIDQELINLIKTELITKFETLQKHDAVFDISQISLDNLINTNNLV</sequence>
<evidence type="ECO:0008006" key="3">
    <source>
        <dbReference type="Google" id="ProtNLM"/>
    </source>
</evidence>
<gene>
    <name evidence="1" type="ORF">EWV45_05530</name>
</gene>
<name>A0A552L281_9CHRO</name>
<evidence type="ECO:0000313" key="2">
    <source>
        <dbReference type="Proteomes" id="UP000315868"/>
    </source>
</evidence>
<reference evidence="1 2" key="1">
    <citation type="submission" date="2019-01" db="EMBL/GenBank/DDBJ databases">
        <title>Coherence of Microcystis species and biogeography revealed through population genomics.</title>
        <authorList>
            <person name="Perez-Carrascal O.M."/>
            <person name="Terrat Y."/>
            <person name="Giani A."/>
            <person name="Fortin N."/>
            <person name="Tromas N."/>
            <person name="Shapiro B.J."/>
        </authorList>
    </citation>
    <scope>NUCLEOTIDE SEQUENCE [LARGE SCALE GENOMIC DNA]</scope>
    <source>
        <strain evidence="1">Mf_QC_C_20070823_S10D</strain>
    </source>
</reference>
<dbReference type="Gene3D" id="3.30.70.1230">
    <property type="entry name" value="Nucleotide cyclase"/>
    <property type="match status" value="1"/>
</dbReference>